<reference evidence="2 3" key="1">
    <citation type="submission" date="2015-07" db="EMBL/GenBank/DDBJ databases">
        <title>Genome analysis of myxobacterium Chondromyces crocatus Cm c5 reveals a high potential for natural compound synthesis and the genetic basis for the loss of fruiting body formation.</title>
        <authorList>
            <person name="Zaburannyi N."/>
            <person name="Bunk B."/>
            <person name="Maier J."/>
            <person name="Overmann J."/>
            <person name="Mueller R."/>
        </authorList>
    </citation>
    <scope>NUCLEOTIDE SEQUENCE [LARGE SCALE GENOMIC DNA]</scope>
    <source>
        <strain evidence="2 3">Cm c5</strain>
    </source>
</reference>
<dbReference type="EMBL" id="CP012159">
    <property type="protein sequence ID" value="AKT43622.1"/>
    <property type="molecule type" value="Genomic_DNA"/>
</dbReference>
<organism evidence="2 3">
    <name type="scientific">Chondromyces crocatus</name>
    <dbReference type="NCBI Taxonomy" id="52"/>
    <lineage>
        <taxon>Bacteria</taxon>
        <taxon>Pseudomonadati</taxon>
        <taxon>Myxococcota</taxon>
        <taxon>Polyangia</taxon>
        <taxon>Polyangiales</taxon>
        <taxon>Polyangiaceae</taxon>
        <taxon>Chondromyces</taxon>
    </lineage>
</organism>
<name>A0A0K1ESK6_CHOCO</name>
<gene>
    <name evidence="2" type="ORF">CMC5_078570</name>
</gene>
<sequence length="184" mass="18744">MNSTKKFFLAAATAIVTAAVPAVASAGAPLQSCNSSPCDSAGLLSAIGGLATEVTKLKFAGAVEDVQLASVDDMVEANDVDAHVLGHLMLLNSLNALALQSVLSDLIVIASNEELLTVAELLSENAVGLSDVLAVKLLEDTLIVFYQGDGPKGQSQGQCQVQGQCQSPCQAQGQNQANCMGGGQ</sequence>
<evidence type="ECO:0000313" key="3">
    <source>
        <dbReference type="Proteomes" id="UP000067626"/>
    </source>
</evidence>
<feature type="signal peptide" evidence="1">
    <location>
        <begin position="1"/>
        <end position="24"/>
    </location>
</feature>
<keyword evidence="1" id="KW-0732">Signal</keyword>
<dbReference type="KEGG" id="ccro:CMC5_078570"/>
<dbReference type="Proteomes" id="UP000067626">
    <property type="component" value="Chromosome"/>
</dbReference>
<dbReference type="AlphaFoldDB" id="A0A0K1ESK6"/>
<dbReference type="RefSeq" id="WP_050435061.1">
    <property type="nucleotide sequence ID" value="NZ_CP012159.1"/>
</dbReference>
<proteinExistence type="predicted"/>
<keyword evidence="3" id="KW-1185">Reference proteome</keyword>
<evidence type="ECO:0000256" key="1">
    <source>
        <dbReference type="SAM" id="SignalP"/>
    </source>
</evidence>
<protein>
    <submittedName>
        <fullName evidence="2">Uncharacterized protein</fullName>
    </submittedName>
</protein>
<accession>A0A0K1ESK6</accession>
<feature type="chain" id="PRO_5005459937" evidence="1">
    <location>
        <begin position="25"/>
        <end position="184"/>
    </location>
</feature>
<evidence type="ECO:0000313" key="2">
    <source>
        <dbReference type="EMBL" id="AKT43622.1"/>
    </source>
</evidence>